<evidence type="ECO:0000313" key="2">
    <source>
        <dbReference type="EMBL" id="PPE72242.1"/>
    </source>
</evidence>
<organism evidence="2 3">
    <name type="scientific">Solimonas fluminis</name>
    <dbReference type="NCBI Taxonomy" id="2086571"/>
    <lineage>
        <taxon>Bacteria</taxon>
        <taxon>Pseudomonadati</taxon>
        <taxon>Pseudomonadota</taxon>
        <taxon>Gammaproteobacteria</taxon>
        <taxon>Nevskiales</taxon>
        <taxon>Nevskiaceae</taxon>
        <taxon>Solimonas</taxon>
    </lineage>
</organism>
<dbReference type="InterPro" id="IPR055346">
    <property type="entry name" value="Fe-S_cluster_assembly_SufBD"/>
</dbReference>
<sequence length="364" mass="39844">MLDLATFRSAFEALPEPARSSARRKALDAFLAGGLPSTDLEEWKYTDLSPLAALPPAALLPEAEAAGEGIGFTDALDALNAAFAGGSTELRIAADTRRDEPIRPADRAHQRHRLHLERGAEATLILNTSGDGAFETVFADIRLDAGARLNLVRLNDAGADAHRLTRINMHLARDACANVVTVDLGGRLSRHDLNVDLAEPGAAIHLHGLYAPAGEGHVDNHTRIEHRAPHCTSREQYRGIARDKARGVFNGMIRVHKDAQKTDSEQRIANLILSPGAEINAKPELEIYADDVKCAHGATFGQLDDEALFYLRSRGLPESTARALLTWTFAHEVLQHIHQEDVRGRVTRRLLRQLPNSEQLEALQ</sequence>
<proteinExistence type="predicted"/>
<dbReference type="Proteomes" id="UP000238220">
    <property type="component" value="Unassembled WGS sequence"/>
</dbReference>
<gene>
    <name evidence="2" type="primary">sufD</name>
    <name evidence="2" type="ORF">C3942_19230</name>
</gene>
<evidence type="ECO:0000313" key="3">
    <source>
        <dbReference type="Proteomes" id="UP000238220"/>
    </source>
</evidence>
<dbReference type="PANTHER" id="PTHR43575">
    <property type="entry name" value="PROTEIN ABCI7, CHLOROPLASTIC"/>
    <property type="match status" value="1"/>
</dbReference>
<dbReference type="NCBIfam" id="TIGR01981">
    <property type="entry name" value="sufD"/>
    <property type="match status" value="1"/>
</dbReference>
<dbReference type="InterPro" id="IPR000825">
    <property type="entry name" value="SUF_FeS_clus_asmbl_SufBD_core"/>
</dbReference>
<evidence type="ECO:0000259" key="1">
    <source>
        <dbReference type="Pfam" id="PF01458"/>
    </source>
</evidence>
<name>A0A2S5TBC1_9GAMM</name>
<dbReference type="AlphaFoldDB" id="A0A2S5TBC1"/>
<dbReference type="GO" id="GO:0016226">
    <property type="term" value="P:iron-sulfur cluster assembly"/>
    <property type="evidence" value="ECO:0007669"/>
    <property type="project" value="InterPro"/>
</dbReference>
<comment type="caution">
    <text evidence="2">The sequence shown here is derived from an EMBL/GenBank/DDBJ whole genome shotgun (WGS) entry which is preliminary data.</text>
</comment>
<feature type="domain" description="SUF system FeS cluster assembly SufBD core" evidence="1">
    <location>
        <begin position="108"/>
        <end position="328"/>
    </location>
</feature>
<dbReference type="PANTHER" id="PTHR43575:SF1">
    <property type="entry name" value="PROTEIN ABCI7, CHLOROPLASTIC"/>
    <property type="match status" value="1"/>
</dbReference>
<dbReference type="Pfam" id="PF01458">
    <property type="entry name" value="SUFBD_core"/>
    <property type="match status" value="1"/>
</dbReference>
<dbReference type="EMBL" id="PSNW01000014">
    <property type="protein sequence ID" value="PPE72242.1"/>
    <property type="molecule type" value="Genomic_DNA"/>
</dbReference>
<dbReference type="RefSeq" id="WP_104231997.1">
    <property type="nucleotide sequence ID" value="NZ_PSNW01000014.1"/>
</dbReference>
<reference evidence="2 3" key="1">
    <citation type="submission" date="2018-02" db="EMBL/GenBank/DDBJ databases">
        <title>Genome sequencing of Solimonas sp. HR-BB.</title>
        <authorList>
            <person name="Lee Y."/>
            <person name="Jeon C.O."/>
        </authorList>
    </citation>
    <scope>NUCLEOTIDE SEQUENCE [LARGE SCALE GENOMIC DNA]</scope>
    <source>
        <strain evidence="2 3">HR-BB</strain>
    </source>
</reference>
<accession>A0A2S5TBC1</accession>
<dbReference type="SUPFAM" id="SSF101960">
    <property type="entry name" value="Stabilizer of iron transporter SufD"/>
    <property type="match status" value="1"/>
</dbReference>
<protein>
    <submittedName>
        <fullName evidence="2">Fe-S cluster assembly protein SufD</fullName>
    </submittedName>
</protein>
<dbReference type="InterPro" id="IPR011542">
    <property type="entry name" value="SUF_FeS_clus_asmbl_SufD"/>
</dbReference>
<dbReference type="OrthoDB" id="9768262at2"/>
<keyword evidence="3" id="KW-1185">Reference proteome</keyword>
<dbReference type="InterPro" id="IPR037284">
    <property type="entry name" value="SUF_FeS_clus_asmbl_SufBD_sf"/>
</dbReference>